<sequence>MDTQSVRRGACKALRPTSDSDVRADKPAKTEAILAGCARNLSVKDRLRLSSFTVQPNMSMTQAKSSEKRVDPM</sequence>
<dbReference type="AlphaFoldDB" id="A0A2G8S2C9"/>
<gene>
    <name evidence="2" type="ORF">GSI_09968</name>
</gene>
<comment type="caution">
    <text evidence="2">The sequence shown here is derived from an EMBL/GenBank/DDBJ whole genome shotgun (WGS) entry which is preliminary data.</text>
</comment>
<evidence type="ECO:0000313" key="2">
    <source>
        <dbReference type="EMBL" id="PIL27933.1"/>
    </source>
</evidence>
<accession>A0A2G8S2C9</accession>
<evidence type="ECO:0000313" key="3">
    <source>
        <dbReference type="Proteomes" id="UP000230002"/>
    </source>
</evidence>
<dbReference type="EMBL" id="AYKW01000032">
    <property type="protein sequence ID" value="PIL27933.1"/>
    <property type="molecule type" value="Genomic_DNA"/>
</dbReference>
<proteinExistence type="predicted"/>
<evidence type="ECO:0000256" key="1">
    <source>
        <dbReference type="SAM" id="MobiDB-lite"/>
    </source>
</evidence>
<reference evidence="2 3" key="1">
    <citation type="journal article" date="2015" name="Sci. Rep.">
        <title>Chromosome-level genome map provides insights into diverse defense mechanisms in the medicinal fungus Ganoderma sinense.</title>
        <authorList>
            <person name="Zhu Y."/>
            <person name="Xu J."/>
            <person name="Sun C."/>
            <person name="Zhou S."/>
            <person name="Xu H."/>
            <person name="Nelson D.R."/>
            <person name="Qian J."/>
            <person name="Song J."/>
            <person name="Luo H."/>
            <person name="Xiang L."/>
            <person name="Li Y."/>
            <person name="Xu Z."/>
            <person name="Ji A."/>
            <person name="Wang L."/>
            <person name="Lu S."/>
            <person name="Hayward A."/>
            <person name="Sun W."/>
            <person name="Li X."/>
            <person name="Schwartz D.C."/>
            <person name="Wang Y."/>
            <person name="Chen S."/>
        </authorList>
    </citation>
    <scope>NUCLEOTIDE SEQUENCE [LARGE SCALE GENOMIC DNA]</scope>
    <source>
        <strain evidence="2 3">ZZ0214-1</strain>
    </source>
</reference>
<feature type="region of interest" description="Disordered" evidence="1">
    <location>
        <begin position="1"/>
        <end position="26"/>
    </location>
</feature>
<protein>
    <submittedName>
        <fullName evidence="2">Uncharacterized protein</fullName>
    </submittedName>
</protein>
<dbReference type="Proteomes" id="UP000230002">
    <property type="component" value="Unassembled WGS sequence"/>
</dbReference>
<keyword evidence="3" id="KW-1185">Reference proteome</keyword>
<name>A0A2G8S2C9_9APHY</name>
<organism evidence="2 3">
    <name type="scientific">Ganoderma sinense ZZ0214-1</name>
    <dbReference type="NCBI Taxonomy" id="1077348"/>
    <lineage>
        <taxon>Eukaryota</taxon>
        <taxon>Fungi</taxon>
        <taxon>Dikarya</taxon>
        <taxon>Basidiomycota</taxon>
        <taxon>Agaricomycotina</taxon>
        <taxon>Agaricomycetes</taxon>
        <taxon>Polyporales</taxon>
        <taxon>Polyporaceae</taxon>
        <taxon>Ganoderma</taxon>
    </lineage>
</organism>